<keyword evidence="11" id="KW-1185">Reference proteome</keyword>
<feature type="region of interest" description="Disordered" evidence="7">
    <location>
        <begin position="212"/>
        <end position="262"/>
    </location>
</feature>
<reference evidence="10" key="1">
    <citation type="submission" date="2023-10" db="EMBL/GenBank/DDBJ databases">
        <title>Genome assembly of Pristionchus species.</title>
        <authorList>
            <person name="Yoshida K."/>
            <person name="Sommer R.J."/>
        </authorList>
    </citation>
    <scope>NUCLEOTIDE SEQUENCE</scope>
    <source>
        <strain evidence="10">RS5133</strain>
    </source>
</reference>
<evidence type="ECO:0000313" key="11">
    <source>
        <dbReference type="Proteomes" id="UP001432322"/>
    </source>
</evidence>
<feature type="transmembrane region" description="Helical" evidence="8">
    <location>
        <begin position="186"/>
        <end position="203"/>
    </location>
</feature>
<protein>
    <recommendedName>
        <fullName evidence="9">Cation efflux protein transmembrane domain-containing protein</fullName>
    </recommendedName>
</protein>
<dbReference type="SUPFAM" id="SSF161111">
    <property type="entry name" value="Cation efflux protein transmembrane domain-like"/>
    <property type="match status" value="1"/>
</dbReference>
<evidence type="ECO:0000256" key="3">
    <source>
        <dbReference type="ARBA" id="ARBA00022692"/>
    </source>
</evidence>
<keyword evidence="5 8" id="KW-1133">Transmembrane helix</keyword>
<dbReference type="NCBIfam" id="TIGR01297">
    <property type="entry name" value="CDF"/>
    <property type="match status" value="1"/>
</dbReference>
<evidence type="ECO:0000256" key="7">
    <source>
        <dbReference type="SAM" id="MobiDB-lite"/>
    </source>
</evidence>
<feature type="transmembrane region" description="Helical" evidence="8">
    <location>
        <begin position="341"/>
        <end position="362"/>
    </location>
</feature>
<sequence length="455" mass="50159">KMAAEGPEKKENEKNVEPQPIDSSPSEEESSNHSGSGQEEIRPAVEGDESTALMESSEERMTNSPPCSGHSHEKSKANIIPPLIMIVLTFLFFVIELVFGFINRSIALLADSYHMLSDVFALTVALACLWIANRPSKYSTFGWVRAEVFGALINGVWLLTMCYTIALESTGRIVTPRPVSHPGQVLIVGIIGLIINCIGIYVFHRAGMGHSHGGGEGHGHSHGGHGHSHEGHGHSHDEHNEESEEEEDDDTDDETRGARALSQASQLCHSHNALRLVNLDQQIKETANVEEEPEIKDKKNLNMHGAFLHIITDAVGSIIVIISAAIALYFPDLFGGRFTLYLDPILSMCLVIIISVTAVRLVRQTSEVILRLRPSFFDQEKLTQKIAEIQGVVKVHNVHCWTLVANRHLSTAEIEFCSARDFSNAAPRIRKVFHRHGVHSLTIQPSFTCESNGSE</sequence>
<dbReference type="GO" id="GO:0006882">
    <property type="term" value="P:intracellular zinc ion homeostasis"/>
    <property type="evidence" value="ECO:0007669"/>
    <property type="project" value="TreeGrafter"/>
</dbReference>
<name>A0AAV5WY69_9BILA</name>
<comment type="similarity">
    <text evidence="2">Belongs to the cation diffusion facilitator (CDF) transporter (TC 2.A.4) family. SLC30A subfamily.</text>
</comment>
<dbReference type="GO" id="GO:0005385">
    <property type="term" value="F:zinc ion transmembrane transporter activity"/>
    <property type="evidence" value="ECO:0007669"/>
    <property type="project" value="TreeGrafter"/>
</dbReference>
<organism evidence="10 11">
    <name type="scientific">Pristionchus fissidentatus</name>
    <dbReference type="NCBI Taxonomy" id="1538716"/>
    <lineage>
        <taxon>Eukaryota</taxon>
        <taxon>Metazoa</taxon>
        <taxon>Ecdysozoa</taxon>
        <taxon>Nematoda</taxon>
        <taxon>Chromadorea</taxon>
        <taxon>Rhabditida</taxon>
        <taxon>Rhabditina</taxon>
        <taxon>Diplogasteromorpha</taxon>
        <taxon>Diplogasteroidea</taxon>
        <taxon>Neodiplogasteridae</taxon>
        <taxon>Pristionchus</taxon>
    </lineage>
</organism>
<dbReference type="EMBL" id="BTSY01000007">
    <property type="protein sequence ID" value="GMT35972.1"/>
    <property type="molecule type" value="Genomic_DNA"/>
</dbReference>
<evidence type="ECO:0000256" key="6">
    <source>
        <dbReference type="ARBA" id="ARBA00023136"/>
    </source>
</evidence>
<evidence type="ECO:0000256" key="5">
    <source>
        <dbReference type="ARBA" id="ARBA00022989"/>
    </source>
</evidence>
<dbReference type="PANTHER" id="PTHR45820:SF4">
    <property type="entry name" value="ZINC TRANSPORTER 63C, ISOFORM F"/>
    <property type="match status" value="1"/>
</dbReference>
<dbReference type="GO" id="GO:0010312">
    <property type="term" value="P:detoxification of zinc ion"/>
    <property type="evidence" value="ECO:0007669"/>
    <property type="project" value="TreeGrafter"/>
</dbReference>
<feature type="compositionally biased region" description="Basic and acidic residues" evidence="7">
    <location>
        <begin position="1"/>
        <end position="16"/>
    </location>
</feature>
<evidence type="ECO:0000256" key="2">
    <source>
        <dbReference type="ARBA" id="ARBA00008873"/>
    </source>
</evidence>
<feature type="transmembrane region" description="Helical" evidence="8">
    <location>
        <begin position="144"/>
        <end position="166"/>
    </location>
</feature>
<dbReference type="PANTHER" id="PTHR45820">
    <property type="entry name" value="FI23527P1"/>
    <property type="match status" value="1"/>
</dbReference>
<comment type="caution">
    <text evidence="10">The sequence shown here is derived from an EMBL/GenBank/DDBJ whole genome shotgun (WGS) entry which is preliminary data.</text>
</comment>
<feature type="compositionally biased region" description="Basic and acidic residues" evidence="7">
    <location>
        <begin position="227"/>
        <end position="239"/>
    </location>
</feature>
<feature type="non-terminal residue" evidence="10">
    <location>
        <position position="1"/>
    </location>
</feature>
<dbReference type="Gene3D" id="1.20.1510.10">
    <property type="entry name" value="Cation efflux protein transmembrane domain"/>
    <property type="match status" value="1"/>
</dbReference>
<evidence type="ECO:0000259" key="9">
    <source>
        <dbReference type="Pfam" id="PF01545"/>
    </source>
</evidence>
<dbReference type="Pfam" id="PF01545">
    <property type="entry name" value="Cation_efflux"/>
    <property type="match status" value="1"/>
</dbReference>
<feature type="compositionally biased region" description="Acidic residues" evidence="7">
    <location>
        <begin position="240"/>
        <end position="253"/>
    </location>
</feature>
<dbReference type="Proteomes" id="UP001432322">
    <property type="component" value="Unassembled WGS sequence"/>
</dbReference>
<feature type="domain" description="Cation efflux protein transmembrane" evidence="9">
    <location>
        <begin position="84"/>
        <end position="369"/>
    </location>
</feature>
<accession>A0AAV5WY69</accession>
<dbReference type="InterPro" id="IPR027469">
    <property type="entry name" value="Cation_efflux_TMD_sf"/>
</dbReference>
<dbReference type="InterPro" id="IPR002524">
    <property type="entry name" value="Cation_efflux"/>
</dbReference>
<dbReference type="AlphaFoldDB" id="A0AAV5WY69"/>
<proteinExistence type="inferred from homology"/>
<dbReference type="InterPro" id="IPR058533">
    <property type="entry name" value="Cation_efflux_TM"/>
</dbReference>
<dbReference type="GO" id="GO:0016020">
    <property type="term" value="C:membrane"/>
    <property type="evidence" value="ECO:0007669"/>
    <property type="project" value="UniProtKB-SubCell"/>
</dbReference>
<feature type="region of interest" description="Disordered" evidence="7">
    <location>
        <begin position="1"/>
        <end position="73"/>
    </location>
</feature>
<gene>
    <name evidence="10" type="ORF">PFISCL1PPCAC_27269</name>
</gene>
<evidence type="ECO:0000256" key="8">
    <source>
        <dbReference type="SAM" id="Phobius"/>
    </source>
</evidence>
<comment type="subcellular location">
    <subcellularLocation>
        <location evidence="1">Membrane</location>
        <topology evidence="1">Multi-pass membrane protein</topology>
    </subcellularLocation>
</comment>
<evidence type="ECO:0000256" key="4">
    <source>
        <dbReference type="ARBA" id="ARBA00022833"/>
    </source>
</evidence>
<feature type="transmembrane region" description="Helical" evidence="8">
    <location>
        <begin position="306"/>
        <end position="329"/>
    </location>
</feature>
<feature type="transmembrane region" description="Helical" evidence="8">
    <location>
        <begin position="83"/>
        <end position="102"/>
    </location>
</feature>
<evidence type="ECO:0000313" key="10">
    <source>
        <dbReference type="EMBL" id="GMT35972.1"/>
    </source>
</evidence>
<keyword evidence="3 8" id="KW-0812">Transmembrane</keyword>
<feature type="transmembrane region" description="Helical" evidence="8">
    <location>
        <begin position="114"/>
        <end position="132"/>
    </location>
</feature>
<evidence type="ECO:0000256" key="1">
    <source>
        <dbReference type="ARBA" id="ARBA00004141"/>
    </source>
</evidence>
<keyword evidence="4" id="KW-0862">Zinc</keyword>
<keyword evidence="6 8" id="KW-0472">Membrane</keyword>